<gene>
    <name evidence="2" type="ORF">VZT92_022639</name>
</gene>
<organism evidence="2 3">
    <name type="scientific">Zoarces viviparus</name>
    <name type="common">Viviparous eelpout</name>
    <name type="synonym">Blennius viviparus</name>
    <dbReference type="NCBI Taxonomy" id="48416"/>
    <lineage>
        <taxon>Eukaryota</taxon>
        <taxon>Metazoa</taxon>
        <taxon>Chordata</taxon>
        <taxon>Craniata</taxon>
        <taxon>Vertebrata</taxon>
        <taxon>Euteleostomi</taxon>
        <taxon>Actinopterygii</taxon>
        <taxon>Neopterygii</taxon>
        <taxon>Teleostei</taxon>
        <taxon>Neoteleostei</taxon>
        <taxon>Acanthomorphata</taxon>
        <taxon>Eupercaria</taxon>
        <taxon>Perciformes</taxon>
        <taxon>Cottioidei</taxon>
        <taxon>Zoarcales</taxon>
        <taxon>Zoarcidae</taxon>
        <taxon>Zoarcinae</taxon>
        <taxon>Zoarces</taxon>
    </lineage>
</organism>
<proteinExistence type="predicted"/>
<keyword evidence="3" id="KW-1185">Reference proteome</keyword>
<dbReference type="EMBL" id="JBCEZU010000434">
    <property type="protein sequence ID" value="KAK9519948.1"/>
    <property type="molecule type" value="Genomic_DNA"/>
</dbReference>
<accession>A0AAW1ECU4</accession>
<evidence type="ECO:0000313" key="3">
    <source>
        <dbReference type="Proteomes" id="UP001488805"/>
    </source>
</evidence>
<dbReference type="Proteomes" id="UP001488805">
    <property type="component" value="Unassembled WGS sequence"/>
</dbReference>
<protein>
    <submittedName>
        <fullName evidence="2">Uncharacterized protein</fullName>
    </submittedName>
</protein>
<feature type="region of interest" description="Disordered" evidence="1">
    <location>
        <begin position="33"/>
        <end position="58"/>
    </location>
</feature>
<reference evidence="2 3" key="1">
    <citation type="journal article" date="2024" name="Genome Biol. Evol.">
        <title>Chromosome-level genome assembly of the viviparous eelpout Zoarces viviparus.</title>
        <authorList>
            <person name="Fuhrmann N."/>
            <person name="Brasseur M.V."/>
            <person name="Bakowski C.E."/>
            <person name="Podsiadlowski L."/>
            <person name="Prost S."/>
            <person name="Krehenwinkel H."/>
            <person name="Mayer C."/>
        </authorList>
    </citation>
    <scope>NUCLEOTIDE SEQUENCE [LARGE SCALE GENOMIC DNA]</scope>
    <source>
        <strain evidence="2">NO-MEL_2022_Ind0_liver</strain>
    </source>
</reference>
<name>A0AAW1ECU4_ZOAVI</name>
<feature type="region of interest" description="Disordered" evidence="1">
    <location>
        <begin position="89"/>
        <end position="118"/>
    </location>
</feature>
<comment type="caution">
    <text evidence="2">The sequence shown here is derived from an EMBL/GenBank/DDBJ whole genome shotgun (WGS) entry which is preliminary data.</text>
</comment>
<feature type="compositionally biased region" description="Basic and acidic residues" evidence="1">
    <location>
        <begin position="33"/>
        <end position="43"/>
    </location>
</feature>
<dbReference type="AlphaFoldDB" id="A0AAW1ECU4"/>
<evidence type="ECO:0000313" key="2">
    <source>
        <dbReference type="EMBL" id="KAK9519948.1"/>
    </source>
</evidence>
<evidence type="ECO:0000256" key="1">
    <source>
        <dbReference type="SAM" id="MobiDB-lite"/>
    </source>
</evidence>
<sequence>MSKRKYKLYLEPNNTIKIPRSRLKRRHLDALDVTGDHNEDRISPHMSPSDVETTSPSGHFELTQHYDQEDTINQLISSSGHFLLTSELQPRDAASSPEGSVYGLDSELEDLGEDEPVRETGFDMDSVLMSAEKQKKCWQIWSRQ</sequence>